<evidence type="ECO:0000313" key="4">
    <source>
        <dbReference type="Proteomes" id="UP000679779"/>
    </source>
</evidence>
<dbReference type="InterPro" id="IPR053369">
    <property type="entry name" value="SrfA-induced_signal"/>
</dbReference>
<name>A0A919XPY3_9BACL</name>
<proteinExistence type="predicted"/>
<dbReference type="PANTHER" id="PTHR32256:SF17">
    <property type="entry name" value="EGF-LIKE DOMAIN-CONTAINING PROTEIN"/>
    <property type="match status" value="1"/>
</dbReference>
<dbReference type="InterPro" id="IPR032485">
    <property type="entry name" value="LRP1-like_beta_prop"/>
</dbReference>
<evidence type="ECO:0000259" key="2">
    <source>
        <dbReference type="Pfam" id="PF16472"/>
    </source>
</evidence>
<dbReference type="Pfam" id="PF16472">
    <property type="entry name" value="DUF5050"/>
    <property type="match status" value="1"/>
</dbReference>
<sequence length="298" mass="34588">MTKKTMLVLLILILFVNLNAAYAIDEDFERGNSVGNINNWGYYASTDDWIYYSSFSQAGGLYKIKKDGSEKTKIIDGHPAYINIKDEYFYYSDGWKLTRVKLDGSDKQVLANSAFHVNVKGEYIYYTNNGYQDGFIFKMKTDGSEKKQLNNDHASQIVVSGDSIYYTSYYNKLIKVDLEGQSKKKLLTGKQINDLNIDGDWMYFNFNQKLYKMKIDGTELTKLSDDNPKFINVNGDWIYYSDVSKKQNLVRVKKDGTNRAEINQIKSWYISIVDNYLFFHDLSKMVKLDINKIETNNE</sequence>
<dbReference type="Gene3D" id="2.120.10.30">
    <property type="entry name" value="TolB, C-terminal domain"/>
    <property type="match status" value="1"/>
</dbReference>
<feature type="signal peptide" evidence="1">
    <location>
        <begin position="1"/>
        <end position="20"/>
    </location>
</feature>
<dbReference type="Proteomes" id="UP000679779">
    <property type="component" value="Unassembled WGS sequence"/>
</dbReference>
<keyword evidence="4" id="KW-1185">Reference proteome</keyword>
<dbReference type="PANTHER" id="PTHR32256">
    <property type="match status" value="1"/>
</dbReference>
<dbReference type="SUPFAM" id="SSF69304">
    <property type="entry name" value="Tricorn protease N-terminal domain"/>
    <property type="match status" value="2"/>
</dbReference>
<organism evidence="3 4">
    <name type="scientific">Paenibacillus albilobatus</name>
    <dbReference type="NCBI Taxonomy" id="2716884"/>
    <lineage>
        <taxon>Bacteria</taxon>
        <taxon>Bacillati</taxon>
        <taxon>Bacillota</taxon>
        <taxon>Bacilli</taxon>
        <taxon>Bacillales</taxon>
        <taxon>Paenibacillaceae</taxon>
        <taxon>Paenibacillus</taxon>
    </lineage>
</organism>
<dbReference type="RefSeq" id="WP_160044916.1">
    <property type="nucleotide sequence ID" value="NZ_BORQ01000011.1"/>
</dbReference>
<dbReference type="InterPro" id="IPR011042">
    <property type="entry name" value="6-blade_b-propeller_TolB-like"/>
</dbReference>
<protein>
    <submittedName>
        <fullName evidence="3">DUF5050 domain-containing protein</fullName>
    </submittedName>
</protein>
<feature type="chain" id="PRO_5038690092" evidence="1">
    <location>
        <begin position="21"/>
        <end position="298"/>
    </location>
</feature>
<evidence type="ECO:0000256" key="1">
    <source>
        <dbReference type="SAM" id="SignalP"/>
    </source>
</evidence>
<dbReference type="EMBL" id="BORQ01000011">
    <property type="protein sequence ID" value="GIO34597.1"/>
    <property type="molecule type" value="Genomic_DNA"/>
</dbReference>
<feature type="domain" description="Prolow-density lipoprotein receptor-related protein 1-like beta-propeller" evidence="2">
    <location>
        <begin position="32"/>
        <end position="207"/>
    </location>
</feature>
<accession>A0A919XPY3</accession>
<dbReference type="AlphaFoldDB" id="A0A919XPY3"/>
<comment type="caution">
    <text evidence="3">The sequence shown here is derived from an EMBL/GenBank/DDBJ whole genome shotgun (WGS) entry which is preliminary data.</text>
</comment>
<gene>
    <name evidence="3" type="ORF">J2TS6_57380</name>
</gene>
<evidence type="ECO:0000313" key="3">
    <source>
        <dbReference type="EMBL" id="GIO34597.1"/>
    </source>
</evidence>
<keyword evidence="1" id="KW-0732">Signal</keyword>
<reference evidence="3" key="1">
    <citation type="submission" date="2021-03" db="EMBL/GenBank/DDBJ databases">
        <title>Antimicrobial resistance genes in bacteria isolated from Japanese honey, and their potential for conferring macrolide and lincosamide resistance in the American foulbrood pathogen Paenibacillus larvae.</title>
        <authorList>
            <person name="Okamoto M."/>
            <person name="Kumagai M."/>
            <person name="Kanamori H."/>
            <person name="Takamatsu D."/>
        </authorList>
    </citation>
    <scope>NUCLEOTIDE SEQUENCE</scope>
    <source>
        <strain evidence="3">J2TS6</strain>
    </source>
</reference>